<dbReference type="InterPro" id="IPR013703">
    <property type="entry name" value="Peptidase_S49_N_proteobac"/>
</dbReference>
<evidence type="ECO:0000256" key="6">
    <source>
        <dbReference type="ARBA" id="ARBA00022801"/>
    </source>
</evidence>
<evidence type="ECO:0000259" key="12">
    <source>
        <dbReference type="Pfam" id="PF08496"/>
    </source>
</evidence>
<reference evidence="13 14" key="1">
    <citation type="journal article" date="2020" name="Microorganisms">
        <title>Osmotic Adaptation and Compatible Solute Biosynthesis of Phototrophic Bacteria as Revealed from Genome Analyses.</title>
        <authorList>
            <person name="Imhoff J.F."/>
            <person name="Rahn T."/>
            <person name="Kunzel S."/>
            <person name="Keller A."/>
            <person name="Neulinger S.C."/>
        </authorList>
    </citation>
    <scope>NUCLEOTIDE SEQUENCE [LARGE SCALE GENOMIC DNA]</scope>
    <source>
        <strain evidence="13 14">DSM 25653</strain>
    </source>
</reference>
<protein>
    <submittedName>
        <fullName evidence="13">Protease SohB</fullName>
    </submittedName>
</protein>
<evidence type="ECO:0000256" key="3">
    <source>
        <dbReference type="ARBA" id="ARBA00022475"/>
    </source>
</evidence>
<proteinExistence type="inferred from homology"/>
<keyword evidence="5 10" id="KW-0812">Transmembrane</keyword>
<keyword evidence="3" id="KW-1003">Cell membrane</keyword>
<dbReference type="AlphaFoldDB" id="A0A9X1B547"/>
<dbReference type="InterPro" id="IPR029045">
    <property type="entry name" value="ClpP/crotonase-like_dom_sf"/>
</dbReference>
<dbReference type="PANTHER" id="PTHR42987:SF4">
    <property type="entry name" value="PROTEASE SOHB-RELATED"/>
    <property type="match status" value="1"/>
</dbReference>
<dbReference type="Pfam" id="PF01343">
    <property type="entry name" value="Peptidase_S49"/>
    <property type="match status" value="1"/>
</dbReference>
<dbReference type="SUPFAM" id="SSF52096">
    <property type="entry name" value="ClpP/crotonase"/>
    <property type="match status" value="1"/>
</dbReference>
<comment type="caution">
    <text evidence="13">The sequence shown here is derived from an EMBL/GenBank/DDBJ whole genome shotgun (WGS) entry which is preliminary data.</text>
</comment>
<dbReference type="InterPro" id="IPR002142">
    <property type="entry name" value="Peptidase_S49"/>
</dbReference>
<gene>
    <name evidence="13" type="ORF">CKO42_17025</name>
</gene>
<evidence type="ECO:0000256" key="2">
    <source>
        <dbReference type="ARBA" id="ARBA00008683"/>
    </source>
</evidence>
<dbReference type="InterPro" id="IPR047272">
    <property type="entry name" value="S49_SppA_C"/>
</dbReference>
<feature type="domain" description="Peptidase S49" evidence="11">
    <location>
        <begin position="158"/>
        <end position="306"/>
    </location>
</feature>
<dbReference type="Pfam" id="PF08496">
    <property type="entry name" value="Peptidase_S49_N"/>
    <property type="match status" value="1"/>
</dbReference>
<comment type="similarity">
    <text evidence="2">Belongs to the peptidase S49 family.</text>
</comment>
<feature type="domain" description="Peptidase S49 N-terminal proteobacteria" evidence="12">
    <location>
        <begin position="6"/>
        <end position="155"/>
    </location>
</feature>
<keyword evidence="6" id="KW-0378">Hydrolase</keyword>
<evidence type="ECO:0000313" key="14">
    <source>
        <dbReference type="Proteomes" id="UP001138768"/>
    </source>
</evidence>
<evidence type="ECO:0000313" key="13">
    <source>
        <dbReference type="EMBL" id="MBK1620113.1"/>
    </source>
</evidence>
<keyword evidence="8 10" id="KW-1133">Transmembrane helix</keyword>
<keyword evidence="9 10" id="KW-0472">Membrane</keyword>
<evidence type="ECO:0000259" key="11">
    <source>
        <dbReference type="Pfam" id="PF01343"/>
    </source>
</evidence>
<keyword evidence="14" id="KW-1185">Reference proteome</keyword>
<organism evidence="13 14">
    <name type="scientific">Lamprobacter modestohalophilus</name>
    <dbReference type="NCBI Taxonomy" id="1064514"/>
    <lineage>
        <taxon>Bacteria</taxon>
        <taxon>Pseudomonadati</taxon>
        <taxon>Pseudomonadota</taxon>
        <taxon>Gammaproteobacteria</taxon>
        <taxon>Chromatiales</taxon>
        <taxon>Chromatiaceae</taxon>
        <taxon>Lamprobacter</taxon>
    </lineage>
</organism>
<dbReference type="GO" id="GO:0004252">
    <property type="term" value="F:serine-type endopeptidase activity"/>
    <property type="evidence" value="ECO:0007669"/>
    <property type="project" value="InterPro"/>
</dbReference>
<evidence type="ECO:0000256" key="7">
    <source>
        <dbReference type="ARBA" id="ARBA00022825"/>
    </source>
</evidence>
<evidence type="ECO:0000256" key="8">
    <source>
        <dbReference type="ARBA" id="ARBA00022989"/>
    </source>
</evidence>
<evidence type="ECO:0000256" key="4">
    <source>
        <dbReference type="ARBA" id="ARBA00022670"/>
    </source>
</evidence>
<dbReference type="Gene3D" id="6.20.330.10">
    <property type="match status" value="1"/>
</dbReference>
<evidence type="ECO:0000256" key="5">
    <source>
        <dbReference type="ARBA" id="ARBA00022692"/>
    </source>
</evidence>
<comment type="subcellular location">
    <subcellularLocation>
        <location evidence="1">Cell membrane</location>
    </subcellularLocation>
</comment>
<dbReference type="EMBL" id="NRRY01000032">
    <property type="protein sequence ID" value="MBK1620113.1"/>
    <property type="molecule type" value="Genomic_DNA"/>
</dbReference>
<dbReference type="NCBIfam" id="NF008745">
    <property type="entry name" value="PRK11778.1"/>
    <property type="match status" value="1"/>
</dbReference>
<feature type="transmembrane region" description="Helical" evidence="10">
    <location>
        <begin position="12"/>
        <end position="32"/>
    </location>
</feature>
<dbReference type="GO" id="GO:0005886">
    <property type="term" value="C:plasma membrane"/>
    <property type="evidence" value="ECO:0007669"/>
    <property type="project" value="UniProtKB-SubCell"/>
</dbReference>
<keyword evidence="4 13" id="KW-0645">Protease</keyword>
<keyword evidence="7" id="KW-0720">Serine protease</keyword>
<dbReference type="Gene3D" id="3.90.226.10">
    <property type="entry name" value="2-enoyl-CoA Hydratase, Chain A, domain 1"/>
    <property type="match status" value="1"/>
</dbReference>
<accession>A0A9X1B547</accession>
<dbReference type="Proteomes" id="UP001138768">
    <property type="component" value="Unassembled WGS sequence"/>
</dbReference>
<sequence>MTLIQALIEYGLFAAKALTLVLAIGLLAVMLLRGRQSSSSDEDDDGSRLEVVDLNHRYAQMADRIKAAILPPKVAKKSFKAERKLEKAKAKAEQPDQRRLFVIDFHGDLMATEVGALRELISALLMTASTEDEVLVRLDNAGGAVHEHGLAASQLLRLRTAGIPLTIAVDKVAASGGYLMACVANRIIAAPFAVVGSIGVLAEMPNFYRLLQQKGVDFELHTAGEHKRTLTLFGENTDEGRAKLREQLEETHGQFKSFIAAYRPDLDLSKVATGEYWHGEQALSLGLVDGVQTSDDYLLSAREEASLYKLRYRAHKRPLERLLGSVGLEESRARVPSLGSLAALLGSRIGRWLLGRGNV</sequence>
<evidence type="ECO:0000256" key="1">
    <source>
        <dbReference type="ARBA" id="ARBA00004236"/>
    </source>
</evidence>
<evidence type="ECO:0000256" key="10">
    <source>
        <dbReference type="SAM" id="Phobius"/>
    </source>
</evidence>
<name>A0A9X1B547_9GAMM</name>
<dbReference type="RefSeq" id="WP_200246613.1">
    <property type="nucleotide sequence ID" value="NZ_NRRY01000032.1"/>
</dbReference>
<evidence type="ECO:0000256" key="9">
    <source>
        <dbReference type="ARBA" id="ARBA00023136"/>
    </source>
</evidence>
<dbReference type="CDD" id="cd07023">
    <property type="entry name" value="S49_Sppa_N_C"/>
    <property type="match status" value="1"/>
</dbReference>
<dbReference type="PANTHER" id="PTHR42987">
    <property type="entry name" value="PEPTIDASE S49"/>
    <property type="match status" value="1"/>
</dbReference>
<dbReference type="GO" id="GO:0006508">
    <property type="term" value="P:proteolysis"/>
    <property type="evidence" value="ECO:0007669"/>
    <property type="project" value="UniProtKB-KW"/>
</dbReference>